<evidence type="ECO:0000313" key="1">
    <source>
        <dbReference type="EMBL" id="CAE0334995.1"/>
    </source>
</evidence>
<proteinExistence type="predicted"/>
<organism evidence="1">
    <name type="scientific">Strombidium inclinatum</name>
    <dbReference type="NCBI Taxonomy" id="197538"/>
    <lineage>
        <taxon>Eukaryota</taxon>
        <taxon>Sar</taxon>
        <taxon>Alveolata</taxon>
        <taxon>Ciliophora</taxon>
        <taxon>Intramacronucleata</taxon>
        <taxon>Spirotrichea</taxon>
        <taxon>Oligotrichia</taxon>
        <taxon>Strombidiidae</taxon>
        <taxon>Strombidium</taxon>
    </lineage>
</organism>
<name>A0A7S3IWW4_9SPIT</name>
<dbReference type="AlphaFoldDB" id="A0A7S3IWW4"/>
<protein>
    <submittedName>
        <fullName evidence="1">Uncharacterized protein</fullName>
    </submittedName>
</protein>
<dbReference type="EMBL" id="HBIH01038672">
    <property type="protein sequence ID" value="CAE0334995.1"/>
    <property type="molecule type" value="Transcribed_RNA"/>
</dbReference>
<accession>A0A7S3IWW4</accession>
<gene>
    <name evidence="1" type="ORF">SINC0208_LOCUS15634</name>
</gene>
<sequence>MLIKTDRVIQGADLLFEVLDGLALLLEETLHGAAFLLEQEFQFFLLLLQSRDALALELELVPQVRNQRWVHARVGKQSAVHQESFSCWFGCWSLFLIDPQGWLYS</sequence>
<reference evidence="1" key="1">
    <citation type="submission" date="2021-01" db="EMBL/GenBank/DDBJ databases">
        <authorList>
            <person name="Corre E."/>
            <person name="Pelletier E."/>
            <person name="Niang G."/>
            <person name="Scheremetjew M."/>
            <person name="Finn R."/>
            <person name="Kale V."/>
            <person name="Holt S."/>
            <person name="Cochrane G."/>
            <person name="Meng A."/>
            <person name="Brown T."/>
            <person name="Cohen L."/>
        </authorList>
    </citation>
    <scope>NUCLEOTIDE SEQUENCE</scope>
    <source>
        <strain evidence="1">S3</strain>
    </source>
</reference>